<reference evidence="1" key="1">
    <citation type="submission" date="2021-02" db="EMBL/GenBank/DDBJ databases">
        <authorList>
            <person name="Dougan E. K."/>
            <person name="Rhodes N."/>
            <person name="Thang M."/>
            <person name="Chan C."/>
        </authorList>
    </citation>
    <scope>NUCLEOTIDE SEQUENCE</scope>
</reference>
<protein>
    <submittedName>
        <fullName evidence="1">Uncharacterized protein</fullName>
    </submittedName>
</protein>
<organism evidence="1 2">
    <name type="scientific">Polarella glacialis</name>
    <name type="common">Dinoflagellate</name>
    <dbReference type="NCBI Taxonomy" id="89957"/>
    <lineage>
        <taxon>Eukaryota</taxon>
        <taxon>Sar</taxon>
        <taxon>Alveolata</taxon>
        <taxon>Dinophyceae</taxon>
        <taxon>Suessiales</taxon>
        <taxon>Suessiaceae</taxon>
        <taxon>Polarella</taxon>
    </lineage>
</organism>
<evidence type="ECO:0000313" key="1">
    <source>
        <dbReference type="EMBL" id="CAE8638639.1"/>
    </source>
</evidence>
<gene>
    <name evidence="1" type="ORF">PGLA2088_LOCUS1869</name>
</gene>
<evidence type="ECO:0000313" key="2">
    <source>
        <dbReference type="Proteomes" id="UP000626109"/>
    </source>
</evidence>
<proteinExistence type="predicted"/>
<dbReference type="EMBL" id="CAJNNW010001468">
    <property type="protein sequence ID" value="CAE8638639.1"/>
    <property type="molecule type" value="Genomic_DNA"/>
</dbReference>
<dbReference type="Proteomes" id="UP000626109">
    <property type="component" value="Unassembled WGS sequence"/>
</dbReference>
<feature type="non-terminal residue" evidence="1">
    <location>
        <position position="156"/>
    </location>
</feature>
<name>A0A813HK96_POLGL</name>
<sequence length="156" mass="16445">VIPIRPPITPPEFLLRAFFGTREPDPPKAAFQGSWPHSFFVPKGLACHPALGEGIALVAEAHAVYELRLPRGDGLETEEATLRPTLEGCLEEAPHFVAAGIRGIAIECAGEVDVACSVVLLGAQGHAALRCPLTGSSGVATLWTLFGGPWRELSAS</sequence>
<accession>A0A813HK96</accession>
<feature type="non-terminal residue" evidence="1">
    <location>
        <position position="1"/>
    </location>
</feature>
<comment type="caution">
    <text evidence="1">The sequence shown here is derived from an EMBL/GenBank/DDBJ whole genome shotgun (WGS) entry which is preliminary data.</text>
</comment>
<dbReference type="AlphaFoldDB" id="A0A813HK96"/>